<dbReference type="Proteomes" id="UP000001698">
    <property type="component" value="Chromosome"/>
</dbReference>
<evidence type="ECO:0000313" key="1">
    <source>
        <dbReference type="EMBL" id="ACB92276.1"/>
    </source>
</evidence>
<organism evidence="1 2">
    <name type="scientific">Xylella fastidiosa (strain M23)</name>
    <dbReference type="NCBI Taxonomy" id="405441"/>
    <lineage>
        <taxon>Bacteria</taxon>
        <taxon>Pseudomonadati</taxon>
        <taxon>Pseudomonadota</taxon>
        <taxon>Gammaproteobacteria</taxon>
        <taxon>Lysobacterales</taxon>
        <taxon>Lysobacteraceae</taxon>
        <taxon>Xylella</taxon>
    </lineage>
</organism>
<gene>
    <name evidence="1" type="ordered locus">XfasM23_0839</name>
</gene>
<name>B2IAJ6_XYLF2</name>
<proteinExistence type="predicted"/>
<evidence type="ECO:0000313" key="2">
    <source>
        <dbReference type="Proteomes" id="UP000001698"/>
    </source>
</evidence>
<dbReference type="AlphaFoldDB" id="B2IAJ6"/>
<dbReference type="HOGENOM" id="CLU_2866855_0_0_6"/>
<reference evidence="1 2" key="1">
    <citation type="journal article" date="2010" name="J. Bacteriol.">
        <title>Whole genome sequences of two Xylella fastidiosa strains (M12 and M23) causing almond leaf scorch disease in California.</title>
        <authorList>
            <person name="Chen J."/>
            <person name="Xie G."/>
            <person name="Han S."/>
            <person name="Chertkov O."/>
            <person name="Sims D."/>
            <person name="Civerolo E.L."/>
        </authorList>
    </citation>
    <scope>NUCLEOTIDE SEQUENCE [LARGE SCALE GENOMIC DNA]</scope>
    <source>
        <strain evidence="1 2">M23</strain>
    </source>
</reference>
<protein>
    <submittedName>
        <fullName evidence="1">Uncharacterized protein</fullName>
    </submittedName>
</protein>
<accession>B2IAJ6</accession>
<dbReference type="EMBL" id="CP001011">
    <property type="protein sequence ID" value="ACB92276.1"/>
    <property type="molecule type" value="Genomic_DNA"/>
</dbReference>
<sequence>MLGNAYPIVSHRERPKLVSRDGEWVCHELLHMRAFCTFGSHHVVVCFSGGLVEDVISASGRVAC</sequence>
<dbReference type="KEGG" id="xfn:XfasM23_0839"/>